<organism evidence="1 2">
    <name type="scientific">Paenibacillus albus</name>
    <dbReference type="NCBI Taxonomy" id="2495582"/>
    <lineage>
        <taxon>Bacteria</taxon>
        <taxon>Bacillati</taxon>
        <taxon>Bacillota</taxon>
        <taxon>Bacilli</taxon>
        <taxon>Bacillales</taxon>
        <taxon>Paenibacillaceae</taxon>
        <taxon>Paenibacillus</taxon>
    </lineage>
</organism>
<name>A0A3S9A3V7_9BACL</name>
<evidence type="ECO:0000313" key="2">
    <source>
        <dbReference type="Proteomes" id="UP000272528"/>
    </source>
</evidence>
<gene>
    <name evidence="1" type="ORF">EJC50_12575</name>
</gene>
<dbReference type="KEGG" id="palb:EJC50_12575"/>
<dbReference type="Proteomes" id="UP000272528">
    <property type="component" value="Chromosome"/>
</dbReference>
<dbReference type="AlphaFoldDB" id="A0A3S9A3V7"/>
<keyword evidence="2" id="KW-1185">Reference proteome</keyword>
<sequence length="172" mass="19359">MNDHMKKFLFGKDFDKKKNPKFRKRTWIIGGLFALFIIGKLLPDPDTPQTLTATAPAASETTYVADQPSQPKESKTDYDIVSSGQIAYVQPGIYVAHTKDDMDEMFNYINNHNSDALMDMLFSGRVVMTDNGAQRVTIVDAGIIKHKIKIMDGDNAGFVGYVPMEFIKKSEW</sequence>
<protein>
    <submittedName>
        <fullName evidence="1">Uncharacterized protein</fullName>
    </submittedName>
</protein>
<reference evidence="2" key="1">
    <citation type="submission" date="2018-12" db="EMBL/GenBank/DDBJ databases">
        <title>Genome sequence of Peanibacillus sp.</title>
        <authorList>
            <person name="Subramani G."/>
            <person name="Srinivasan S."/>
            <person name="Kim M.K."/>
        </authorList>
    </citation>
    <scope>NUCLEOTIDE SEQUENCE [LARGE SCALE GENOMIC DNA]</scope>
    <source>
        <strain evidence="2">18JY67-1</strain>
    </source>
</reference>
<dbReference type="EMBL" id="CP034437">
    <property type="protein sequence ID" value="AZN40390.1"/>
    <property type="molecule type" value="Genomic_DNA"/>
</dbReference>
<accession>A0A3S9A3V7</accession>
<dbReference type="RefSeq" id="WP_126015621.1">
    <property type="nucleotide sequence ID" value="NZ_CP034437.1"/>
</dbReference>
<evidence type="ECO:0000313" key="1">
    <source>
        <dbReference type="EMBL" id="AZN40390.1"/>
    </source>
</evidence>
<proteinExistence type="predicted"/>